<keyword evidence="2" id="KW-0560">Oxidoreductase</keyword>
<dbReference type="PANTHER" id="PTHR45348:SF2">
    <property type="entry name" value="ZINC-TYPE ALCOHOL DEHYDROGENASE-LIKE PROTEIN C2E1P3.01"/>
    <property type="match status" value="1"/>
</dbReference>
<feature type="domain" description="Alcohol dehydrogenase-like N-terminal" evidence="4">
    <location>
        <begin position="26"/>
        <end position="88"/>
    </location>
</feature>
<comment type="caution">
    <text evidence="5">The sequence shown here is derived from an EMBL/GenBank/DDBJ whole genome shotgun (WGS) entry which is preliminary data.</text>
</comment>
<dbReference type="Gene3D" id="3.90.180.10">
    <property type="entry name" value="Medium-chain alcohol dehydrogenases, catalytic domain"/>
    <property type="match status" value="1"/>
</dbReference>
<dbReference type="GO" id="GO:0016651">
    <property type="term" value="F:oxidoreductase activity, acting on NAD(P)H"/>
    <property type="evidence" value="ECO:0007669"/>
    <property type="project" value="InterPro"/>
</dbReference>
<dbReference type="InterPro" id="IPR011032">
    <property type="entry name" value="GroES-like_sf"/>
</dbReference>
<dbReference type="Gene3D" id="3.40.50.720">
    <property type="entry name" value="NAD(P)-binding Rossmann-like Domain"/>
    <property type="match status" value="1"/>
</dbReference>
<dbReference type="InterPro" id="IPR047122">
    <property type="entry name" value="Trans-enoyl_RdTase-like"/>
</dbReference>
<protein>
    <recommendedName>
        <fullName evidence="7">Enoyl reductase (ER) domain-containing protein</fullName>
    </recommendedName>
</protein>
<dbReference type="SUPFAM" id="SSF51735">
    <property type="entry name" value="NAD(P)-binding Rossmann-fold domains"/>
    <property type="match status" value="1"/>
</dbReference>
<dbReference type="InterPro" id="IPR013154">
    <property type="entry name" value="ADH-like_N"/>
</dbReference>
<dbReference type="STRING" id="1245748.A0A3R7G8W1"/>
<dbReference type="Pfam" id="PF00107">
    <property type="entry name" value="ADH_zinc_N"/>
    <property type="match status" value="1"/>
</dbReference>
<evidence type="ECO:0000256" key="1">
    <source>
        <dbReference type="ARBA" id="ARBA00008072"/>
    </source>
</evidence>
<dbReference type="EMBL" id="NIDN02000119">
    <property type="protein sequence ID" value="RLL96223.1"/>
    <property type="molecule type" value="Genomic_DNA"/>
</dbReference>
<evidence type="ECO:0008006" key="7">
    <source>
        <dbReference type="Google" id="ProtNLM"/>
    </source>
</evidence>
<reference evidence="5 6" key="1">
    <citation type="submission" date="2018-08" db="EMBL/GenBank/DDBJ databases">
        <title>Draft genome sequences of two Aspergillus turcosus clinical strains isolated from bronchoalveolar lavage fluid: one azole-susceptible and the other azole-resistant.</title>
        <authorList>
            <person name="Parent-Michaud M."/>
            <person name="Dufresne P.J."/>
            <person name="Fournier E."/>
            <person name="Martineau C."/>
            <person name="Moreira S."/>
            <person name="Perkins V."/>
            <person name="De Repentigny L."/>
            <person name="Dufresne S.F."/>
        </authorList>
    </citation>
    <scope>NUCLEOTIDE SEQUENCE [LARGE SCALE GENOMIC DNA]</scope>
    <source>
        <strain evidence="5">HMR AF 1038</strain>
    </source>
</reference>
<dbReference type="PANTHER" id="PTHR45348">
    <property type="entry name" value="HYPOTHETICAL OXIDOREDUCTASE (EUROFUNG)"/>
    <property type="match status" value="1"/>
</dbReference>
<dbReference type="InterPro" id="IPR013149">
    <property type="entry name" value="ADH-like_C"/>
</dbReference>
<evidence type="ECO:0000313" key="6">
    <source>
        <dbReference type="Proteomes" id="UP000215289"/>
    </source>
</evidence>
<organism evidence="5 6">
    <name type="scientific">Aspergillus turcosus</name>
    <dbReference type="NCBI Taxonomy" id="1245748"/>
    <lineage>
        <taxon>Eukaryota</taxon>
        <taxon>Fungi</taxon>
        <taxon>Dikarya</taxon>
        <taxon>Ascomycota</taxon>
        <taxon>Pezizomycotina</taxon>
        <taxon>Eurotiomycetes</taxon>
        <taxon>Eurotiomycetidae</taxon>
        <taxon>Eurotiales</taxon>
        <taxon>Aspergillaceae</taxon>
        <taxon>Aspergillus</taxon>
        <taxon>Aspergillus subgen. Fumigati</taxon>
    </lineage>
</organism>
<dbReference type="SUPFAM" id="SSF50129">
    <property type="entry name" value="GroES-like"/>
    <property type="match status" value="1"/>
</dbReference>
<dbReference type="Pfam" id="PF08240">
    <property type="entry name" value="ADH_N"/>
    <property type="match status" value="1"/>
</dbReference>
<sequence>MSQKALILQEIGQRLVEVDRPIPQPGKGELLIKLTSVGLNPHDQKSRDRGLFVSSTPYIPAHDLAGEILAIGPDTTTHFAIGEHIFAQSRLPLNQVLNDFNGLQQYALVDIKYAARVTDTGLSDDEAATIPVNVATGFVVFFSEDGFGVPLPDTDSGVHFDYAAQKLVVIGAATNCGRFAIQLAKWLGFGVIVAVAGLRTGDELREMGATHVVDRHADDVLSRVRDIVGDELVYALDAFNFGPRQELAAAVLSDSRRGTLVTLAPAVGEVDSARIGEKRMGYERRFIRGSCATHPDDFTRLFWERITGWLKTGVIRPSKFRVIEGLDVDQSNAALDEYRDMGGMKVQVHPNV</sequence>
<evidence type="ECO:0000259" key="3">
    <source>
        <dbReference type="Pfam" id="PF00107"/>
    </source>
</evidence>
<accession>A0A3R7G8W1</accession>
<dbReference type="Proteomes" id="UP000215289">
    <property type="component" value="Unassembled WGS sequence"/>
</dbReference>
<dbReference type="InterPro" id="IPR036291">
    <property type="entry name" value="NAD(P)-bd_dom_sf"/>
</dbReference>
<feature type="domain" description="Alcohol dehydrogenase-like C-terminal" evidence="3">
    <location>
        <begin position="177"/>
        <end position="302"/>
    </location>
</feature>
<evidence type="ECO:0000313" key="5">
    <source>
        <dbReference type="EMBL" id="RLL96223.1"/>
    </source>
</evidence>
<dbReference type="OrthoDB" id="9992527at2759"/>
<proteinExistence type="inferred from homology"/>
<evidence type="ECO:0000259" key="4">
    <source>
        <dbReference type="Pfam" id="PF08240"/>
    </source>
</evidence>
<keyword evidence="6" id="KW-1185">Reference proteome</keyword>
<name>A0A3R7G8W1_9EURO</name>
<comment type="similarity">
    <text evidence="1">Belongs to the zinc-containing alcohol dehydrogenase family.</text>
</comment>
<dbReference type="CDD" id="cd08249">
    <property type="entry name" value="enoyl_reductase_like"/>
    <property type="match status" value="1"/>
</dbReference>
<evidence type="ECO:0000256" key="2">
    <source>
        <dbReference type="ARBA" id="ARBA00023002"/>
    </source>
</evidence>
<dbReference type="AlphaFoldDB" id="A0A3R7G8W1"/>
<gene>
    <name evidence="5" type="ORF">CFD26_106035</name>
</gene>